<sequence>MCTSFAINQPQALVAMNFDIGPRPIALSMPNPAQLLILQSEQGQWLPAIGLTSSGRFMNLQMLPATAAGAYRRSNNVMHIMKVFEQFLAGAIDVAGLQSQAIVNVPNHSVHSLLRDEHGQIGILEPGQIGLVQPEQSLIQTNFSLHSTPAASLSQQPSADRYLICQQLLNQQQPDVDRAFAILAATKQHAGDFPTQLSVVFEPQQHTVWFAQPSQLSQRWRFTFGDQQLVVGDQVYQLSKKRLLLSSLNPAL</sequence>
<evidence type="ECO:0008006" key="3">
    <source>
        <dbReference type="Google" id="ProtNLM"/>
    </source>
</evidence>
<evidence type="ECO:0000313" key="1">
    <source>
        <dbReference type="EMBL" id="KPL90130.1"/>
    </source>
</evidence>
<dbReference type="Gene3D" id="3.60.60.10">
    <property type="entry name" value="Penicillin V Acylase, Chain A"/>
    <property type="match status" value="1"/>
</dbReference>
<name>A0A0N8GSS7_9CHLR</name>
<dbReference type="Proteomes" id="UP000050277">
    <property type="component" value="Unassembled WGS sequence"/>
</dbReference>
<organism evidence="1 2">
    <name type="scientific">Herpetosiphon geysericola</name>
    <dbReference type="NCBI Taxonomy" id="70996"/>
    <lineage>
        <taxon>Bacteria</taxon>
        <taxon>Bacillati</taxon>
        <taxon>Chloroflexota</taxon>
        <taxon>Chloroflexia</taxon>
        <taxon>Herpetosiphonales</taxon>
        <taxon>Herpetosiphonaceae</taxon>
        <taxon>Herpetosiphon</taxon>
    </lineage>
</organism>
<dbReference type="OrthoDB" id="1651163at2"/>
<proteinExistence type="predicted"/>
<dbReference type="AlphaFoldDB" id="A0A0N8GSS7"/>
<dbReference type="STRING" id="70996.SE18_07920"/>
<accession>A0A0N8GSS7</accession>
<evidence type="ECO:0000313" key="2">
    <source>
        <dbReference type="Proteomes" id="UP000050277"/>
    </source>
</evidence>
<comment type="caution">
    <text evidence="1">The sequence shown here is derived from an EMBL/GenBank/DDBJ whole genome shotgun (WGS) entry which is preliminary data.</text>
</comment>
<reference evidence="1 2" key="1">
    <citation type="submission" date="2015-07" db="EMBL/GenBank/DDBJ databases">
        <title>Whole genome sequence of Herpetosiphon geysericola DSM 7119.</title>
        <authorList>
            <person name="Hemp J."/>
            <person name="Ward L.M."/>
            <person name="Pace L.A."/>
            <person name="Fischer W.W."/>
        </authorList>
    </citation>
    <scope>NUCLEOTIDE SEQUENCE [LARGE SCALE GENOMIC DNA]</scope>
    <source>
        <strain evidence="1 2">DSM 7119</strain>
    </source>
</reference>
<dbReference type="EMBL" id="LGKP01000013">
    <property type="protein sequence ID" value="KPL90130.1"/>
    <property type="molecule type" value="Genomic_DNA"/>
</dbReference>
<gene>
    <name evidence="1" type="ORF">SE18_07920</name>
</gene>
<keyword evidence="2" id="KW-1185">Reference proteome</keyword>
<dbReference type="RefSeq" id="WP_054533896.1">
    <property type="nucleotide sequence ID" value="NZ_LGKP01000013.1"/>
</dbReference>
<protein>
    <recommendedName>
        <fullName evidence="3">Choloylglycine hydrolase/NAAA C-terminal domain-containing protein</fullName>
    </recommendedName>
</protein>